<dbReference type="PANTHER" id="PTHR30024:SF2">
    <property type="entry name" value="ABC TRANSPORTER SUBSTRATE-BINDING PROTEIN"/>
    <property type="match status" value="1"/>
</dbReference>
<keyword evidence="1" id="KW-0732">Signal</keyword>
<evidence type="ECO:0000313" key="2">
    <source>
        <dbReference type="EMBL" id="TCL44553.1"/>
    </source>
</evidence>
<dbReference type="Gene3D" id="3.40.190.10">
    <property type="entry name" value="Periplasmic binding protein-like II"/>
    <property type="match status" value="2"/>
</dbReference>
<accession>A0A9X8UL87</accession>
<reference evidence="2 3" key="1">
    <citation type="submission" date="2019-03" db="EMBL/GenBank/DDBJ databases">
        <title>Genomic Encyclopedia of Type Strains, Phase IV (KMG-IV): sequencing the most valuable type-strain genomes for metagenomic binning, comparative biology and taxonomic classification.</title>
        <authorList>
            <person name="Goeker M."/>
        </authorList>
    </citation>
    <scope>NUCLEOTIDE SEQUENCE [LARGE SCALE GENOMIC DNA]</scope>
    <source>
        <strain evidence="2 3">DSM 100433</strain>
    </source>
</reference>
<name>A0A9X8UL87_9FIRM</name>
<dbReference type="RefSeq" id="WP_132083972.1">
    <property type="nucleotide sequence ID" value="NZ_SLUK01000002.1"/>
</dbReference>
<dbReference type="Pfam" id="PF13379">
    <property type="entry name" value="NMT1_2"/>
    <property type="match status" value="1"/>
</dbReference>
<proteinExistence type="predicted"/>
<dbReference type="Proteomes" id="UP000294682">
    <property type="component" value="Unassembled WGS sequence"/>
</dbReference>
<evidence type="ECO:0000313" key="3">
    <source>
        <dbReference type="Proteomes" id="UP000294682"/>
    </source>
</evidence>
<dbReference type="AlphaFoldDB" id="A0A9X8UL87"/>
<dbReference type="PANTHER" id="PTHR30024">
    <property type="entry name" value="ALIPHATIC SULFONATES-BINDING PROTEIN-RELATED"/>
    <property type="match status" value="1"/>
</dbReference>
<protein>
    <submittedName>
        <fullName evidence="2">NitT/TauT family transport system substrate-binding protein</fullName>
    </submittedName>
</protein>
<feature type="signal peptide" evidence="1">
    <location>
        <begin position="1"/>
        <end position="24"/>
    </location>
</feature>
<evidence type="ECO:0000256" key="1">
    <source>
        <dbReference type="SAM" id="SignalP"/>
    </source>
</evidence>
<dbReference type="SUPFAM" id="SSF53850">
    <property type="entry name" value="Periplasmic binding protein-like II"/>
    <property type="match status" value="1"/>
</dbReference>
<organism evidence="2 3">
    <name type="scientific">Harryflintia acetispora</name>
    <dbReference type="NCBI Taxonomy" id="1849041"/>
    <lineage>
        <taxon>Bacteria</taxon>
        <taxon>Bacillati</taxon>
        <taxon>Bacillota</taxon>
        <taxon>Clostridia</taxon>
        <taxon>Eubacteriales</taxon>
        <taxon>Oscillospiraceae</taxon>
        <taxon>Harryflintia</taxon>
    </lineage>
</organism>
<feature type="chain" id="PRO_5040781946" evidence="1">
    <location>
        <begin position="25"/>
        <end position="316"/>
    </location>
</feature>
<sequence>MKKGFILLLSALSLLLPLSGCSGKADTGVLNIAEQFGIAYAPLQIMKEQHLLEERLPGVQINWKQFGGPTAIREGMLAGEVDFGFMGPAPVLMGIDNGMEWKYATGISFNEMAIVVNRPEIQSLRDFTPEDRIAVLSPACTQHVLLCMAAEQEFGDPGYFDNQLVSLSHPDAMNALMSGTEVSAHVATPPYIGMELDEGMHAILTGEEIMGGPFTFITGVAMERFYDERPEQYKAFIAALDEAIAFINDNMDEAVRLLAPVYGIPEDELKAQMTYNGTIYSNRLEGIEKLSDAMQRMGFTKESPRFEDIVFPNVNR</sequence>
<comment type="caution">
    <text evidence="2">The sequence shown here is derived from an EMBL/GenBank/DDBJ whole genome shotgun (WGS) entry which is preliminary data.</text>
</comment>
<gene>
    <name evidence="2" type="ORF">EDD78_102176</name>
</gene>
<keyword evidence="3" id="KW-1185">Reference proteome</keyword>
<dbReference type="EMBL" id="SLUK01000002">
    <property type="protein sequence ID" value="TCL44553.1"/>
    <property type="molecule type" value="Genomic_DNA"/>
</dbReference>